<evidence type="ECO:0000313" key="3">
    <source>
        <dbReference type="Proteomes" id="UP000623129"/>
    </source>
</evidence>
<name>A0A833VR12_9POAL</name>
<evidence type="ECO:0000313" key="2">
    <source>
        <dbReference type="EMBL" id="KAF3331633.1"/>
    </source>
</evidence>
<feature type="compositionally biased region" description="Basic and acidic residues" evidence="1">
    <location>
        <begin position="90"/>
        <end position="101"/>
    </location>
</feature>
<keyword evidence="3" id="KW-1185">Reference proteome</keyword>
<sequence>MCAPCTLALCCHNKPNPTTLCLPSPSCPFCRSTISRLVVAMPKMNTDEDSGDKFGSPKLRKSRRSHTVSGCEGSSSFMGILGKLGRGSGKKNEPDDLIDKP</sequence>
<reference evidence="2" key="1">
    <citation type="submission" date="2020-01" db="EMBL/GenBank/DDBJ databases">
        <title>Genome sequence of Kobresia littledalei, the first chromosome-level genome in the family Cyperaceae.</title>
        <authorList>
            <person name="Qu G."/>
        </authorList>
    </citation>
    <scope>NUCLEOTIDE SEQUENCE</scope>
    <source>
        <strain evidence="2">C.B.Clarke</strain>
        <tissue evidence="2">Leaf</tissue>
    </source>
</reference>
<accession>A0A833VR12</accession>
<dbReference type="AlphaFoldDB" id="A0A833VR12"/>
<proteinExistence type="predicted"/>
<gene>
    <name evidence="2" type="ORF">FCM35_KLT03039</name>
</gene>
<organism evidence="2 3">
    <name type="scientific">Carex littledalei</name>
    <dbReference type="NCBI Taxonomy" id="544730"/>
    <lineage>
        <taxon>Eukaryota</taxon>
        <taxon>Viridiplantae</taxon>
        <taxon>Streptophyta</taxon>
        <taxon>Embryophyta</taxon>
        <taxon>Tracheophyta</taxon>
        <taxon>Spermatophyta</taxon>
        <taxon>Magnoliopsida</taxon>
        <taxon>Liliopsida</taxon>
        <taxon>Poales</taxon>
        <taxon>Cyperaceae</taxon>
        <taxon>Cyperoideae</taxon>
        <taxon>Cariceae</taxon>
        <taxon>Carex</taxon>
        <taxon>Carex subgen. Euthyceras</taxon>
    </lineage>
</organism>
<dbReference type="OrthoDB" id="1719809at2759"/>
<evidence type="ECO:0000256" key="1">
    <source>
        <dbReference type="SAM" id="MobiDB-lite"/>
    </source>
</evidence>
<comment type="caution">
    <text evidence="2">The sequence shown here is derived from an EMBL/GenBank/DDBJ whole genome shotgun (WGS) entry which is preliminary data.</text>
</comment>
<feature type="region of interest" description="Disordered" evidence="1">
    <location>
        <begin position="42"/>
        <end position="101"/>
    </location>
</feature>
<dbReference type="EMBL" id="SWLB01000012">
    <property type="protein sequence ID" value="KAF3331633.1"/>
    <property type="molecule type" value="Genomic_DNA"/>
</dbReference>
<protein>
    <submittedName>
        <fullName evidence="2">E3 ubiquitin-protein ligase XB3-like protein</fullName>
    </submittedName>
</protein>
<dbReference type="Proteomes" id="UP000623129">
    <property type="component" value="Unassembled WGS sequence"/>
</dbReference>